<evidence type="ECO:0000313" key="3">
    <source>
        <dbReference type="Proteomes" id="UP000031521"/>
    </source>
</evidence>
<reference evidence="2 3" key="1">
    <citation type="journal article" date="2014" name="Int. J. Syst. Evol. Microbiol.">
        <title>Celeribacter indicus sp. nov., a polycyclic aromatic hydrocarbon-degrading bacterium from deep-sea sediment and reclassification of Huaishuia halophila as Celeribacter halophilus comb. nov.</title>
        <authorList>
            <person name="Lai Q."/>
            <person name="Cao J."/>
            <person name="Yuan J."/>
            <person name="Li F."/>
            <person name="Shao Z."/>
        </authorList>
    </citation>
    <scope>NUCLEOTIDE SEQUENCE [LARGE SCALE GENOMIC DNA]</scope>
    <source>
        <strain evidence="2">P73</strain>
    </source>
</reference>
<dbReference type="SUPFAM" id="SSF55797">
    <property type="entry name" value="PR-1-like"/>
    <property type="match status" value="1"/>
</dbReference>
<dbReference type="PANTHER" id="PTHR31157">
    <property type="entry name" value="SCP DOMAIN-CONTAINING PROTEIN"/>
    <property type="match status" value="1"/>
</dbReference>
<organism evidence="2 3">
    <name type="scientific">Celeribacter indicus</name>
    <dbReference type="NCBI Taxonomy" id="1208324"/>
    <lineage>
        <taxon>Bacteria</taxon>
        <taxon>Pseudomonadati</taxon>
        <taxon>Pseudomonadota</taxon>
        <taxon>Alphaproteobacteria</taxon>
        <taxon>Rhodobacterales</taxon>
        <taxon>Roseobacteraceae</taxon>
        <taxon>Celeribacter</taxon>
    </lineage>
</organism>
<dbReference type="Proteomes" id="UP000031521">
    <property type="component" value="Chromosome"/>
</dbReference>
<dbReference type="Pfam" id="PF00188">
    <property type="entry name" value="CAP"/>
    <property type="match status" value="1"/>
</dbReference>
<dbReference type="InterPro" id="IPR014044">
    <property type="entry name" value="CAP_dom"/>
</dbReference>
<gene>
    <name evidence="2" type="ORF">P73_0997</name>
</gene>
<dbReference type="HOGENOM" id="CLU_048111_3_3_5"/>
<accession>A0A0B5DZU1</accession>
<dbReference type="InterPro" id="IPR035940">
    <property type="entry name" value="CAP_sf"/>
</dbReference>
<dbReference type="CDD" id="cd05379">
    <property type="entry name" value="CAP_bacterial"/>
    <property type="match status" value="1"/>
</dbReference>
<sequence>MENIVQIRARAEATVNNTRTARGLAPVTLDSALVAAADSHSRSMAQQRRAWHFGADGSSPMDRARRAGFVGEILGELVSETYESEVQAIATWMGSPAQRAVLLDPMARRIGMGVFQEPNNKLWWTLTVAN</sequence>
<dbReference type="AlphaFoldDB" id="A0A0B5DZU1"/>
<evidence type="ECO:0000313" key="2">
    <source>
        <dbReference type="EMBL" id="AJE45712.1"/>
    </source>
</evidence>
<proteinExistence type="predicted"/>
<feature type="domain" description="SCP" evidence="1">
    <location>
        <begin position="14"/>
        <end position="125"/>
    </location>
</feature>
<protein>
    <submittedName>
        <fullName evidence="2">Allergen V5/Tpx-1 related protein</fullName>
    </submittedName>
</protein>
<evidence type="ECO:0000259" key="1">
    <source>
        <dbReference type="Pfam" id="PF00188"/>
    </source>
</evidence>
<dbReference type="PANTHER" id="PTHR31157:SF1">
    <property type="entry name" value="SCP DOMAIN-CONTAINING PROTEIN"/>
    <property type="match status" value="1"/>
</dbReference>
<dbReference type="KEGG" id="cid:P73_0997"/>
<name>A0A0B5DZU1_9RHOB</name>
<dbReference type="EMBL" id="CP004393">
    <property type="protein sequence ID" value="AJE45712.1"/>
    <property type="molecule type" value="Genomic_DNA"/>
</dbReference>
<dbReference type="STRING" id="1208324.P73_0997"/>
<keyword evidence="3" id="KW-1185">Reference proteome</keyword>
<dbReference type="Gene3D" id="3.40.33.10">
    <property type="entry name" value="CAP"/>
    <property type="match status" value="1"/>
</dbReference>